<reference evidence="3" key="1">
    <citation type="submission" date="2019-01" db="EMBL/GenBank/DDBJ databases">
        <title>Colletotrichum abscissum LGMF1257.</title>
        <authorList>
            <person name="Baroncelli R."/>
        </authorList>
    </citation>
    <scope>NUCLEOTIDE SEQUENCE</scope>
    <source>
        <strain evidence="3">Ca142</strain>
    </source>
</reference>
<dbReference type="EMBL" id="SDAQ01000052">
    <property type="protein sequence ID" value="KAI3547766.1"/>
    <property type="molecule type" value="Genomic_DNA"/>
</dbReference>
<feature type="region of interest" description="Disordered" evidence="1">
    <location>
        <begin position="752"/>
        <end position="783"/>
    </location>
</feature>
<dbReference type="PANTHER" id="PTHR37535">
    <property type="entry name" value="FLUG DOMAIN PROTEIN"/>
    <property type="match status" value="1"/>
</dbReference>
<feature type="compositionally biased region" description="Polar residues" evidence="1">
    <location>
        <begin position="752"/>
        <end position="764"/>
    </location>
</feature>
<dbReference type="Proteomes" id="UP001056436">
    <property type="component" value="Unassembled WGS sequence"/>
</dbReference>
<proteinExistence type="predicted"/>
<sequence>MSQPMLADCRPQQTKATVDFLKRFTDQETQRRIANQPKPFSAEEHADLRKQLKNVNFIKPRYADETKINIAVVCRKWKRYCQEQNLGEWQAALENVSRETMMSFFLRISEWSIGKIKSWGTTQVYIRQFQQLYTTVAGRYMDRNDAKELYKFHRTILIPRFGYRAPNINGKPVLGADNLLAILTFNIAYDTGIFPSERQRTQLAGCYQLLCYTGARPAEVVHAERKKPKDGSTDEIFKLQGVKSLDVECGKDAENVDYDDQPSQDKDSLLLDRLLIQETAGRGRPKALCYEDILMMIVRHPVTGRAVPAMAVKFIHHKGADNKPRPTVFFFTPARRFIFCAVSTIIALALHDQAFDAASLTDATQVLRAEVRGPVQSTALRWKQSMLKVPIFRKFSGSALAVDEAMSYSKLRDDMGRQSLDAGFEKAWTPRFARRGAANAANGNASDAVRDQMMRHDPKFATFQGAYLNENVQFDLQNTFLEEETEEQMYKVFAHVSLTRDPRATRDMVPKEVWENLPPDPEIVELEQRRQELKGGQYRVQGEENEAEIRRLTEEIRTKRDQRDKSVVKEYREYHFYNRPTWDIERQANGEEDEEYTEPDINLQIPERTRLAHILCHQPADCSHDKLMELWIEAIDLMVTLCDKRETVRRDRIRTHPQPKPTIEEAPQPKPFPLLLDPNQCPDCVGDCRLSLAERTFKYCRPTVRNDHFDDQHLVERERTVQRGNLIRCNHPQCQDDPNFATLDAFRRHVQTSHGVSLRTSGQVEQRRSKKGHRGHNQHDISERSQQVRMMSDIYAAAFATVIWLGEESSDVKMAFGWLRRFAMAWGMPDSGPDLITKSRAEGPLQAAFGRHRTAAFRHIWALLNRQWFTRKWVIQELVKSQRPNFVEWCPKTTEEFIQTCPNPLEAGGKVLGLSLLRASLLTRIEGTEKQLLPFLIVRTLEFRCADPRDHIFAMIGIASDADRSDLIDYRSPMEKVCRQFASICVADSMSLKLLWSLVCFTPLKCRIRSWVPNIQSVVSNRDGGTLVTQFSVQQYKDHNASGDAVLQTVLHDGGDILGIRGCIVDRVRFLGSDNRSLGDARIVEKVFNRDPYSFRKNIQAMQRRRWEWLEECLAIAKASGATNVEGALQNALLGDSFINNEVPQGLAVVRTEFAAQMQLYKAMAHESNHSRWLSAVMTSMGLESSHLLESMILEKLHRRFGSTQSGRLGWLTPVAEEGDFICIFDGMELPYAIRPSSEGRYLLVGECIILGFMTGDAIGLSGAASEMILLE</sequence>
<keyword evidence="4" id="KW-1185">Reference proteome</keyword>
<evidence type="ECO:0000256" key="1">
    <source>
        <dbReference type="SAM" id="MobiDB-lite"/>
    </source>
</evidence>
<feature type="domain" description="Heterokaryon incompatibility" evidence="2">
    <location>
        <begin position="777"/>
        <end position="877"/>
    </location>
</feature>
<organism evidence="3 4">
    <name type="scientific">Colletotrichum abscissum</name>
    <dbReference type="NCBI Taxonomy" id="1671311"/>
    <lineage>
        <taxon>Eukaryota</taxon>
        <taxon>Fungi</taxon>
        <taxon>Dikarya</taxon>
        <taxon>Ascomycota</taxon>
        <taxon>Pezizomycotina</taxon>
        <taxon>Sordariomycetes</taxon>
        <taxon>Hypocreomycetidae</taxon>
        <taxon>Glomerellales</taxon>
        <taxon>Glomerellaceae</taxon>
        <taxon>Colletotrichum</taxon>
        <taxon>Colletotrichum acutatum species complex</taxon>
    </lineage>
</organism>
<dbReference type="Pfam" id="PF11917">
    <property type="entry name" value="DUF3435"/>
    <property type="match status" value="1"/>
</dbReference>
<evidence type="ECO:0000313" key="4">
    <source>
        <dbReference type="Proteomes" id="UP001056436"/>
    </source>
</evidence>
<evidence type="ECO:0000259" key="2">
    <source>
        <dbReference type="Pfam" id="PF06985"/>
    </source>
</evidence>
<gene>
    <name evidence="3" type="ORF">CABS02_08578</name>
</gene>
<dbReference type="Pfam" id="PF06985">
    <property type="entry name" value="HET"/>
    <property type="match status" value="1"/>
</dbReference>
<evidence type="ECO:0000313" key="3">
    <source>
        <dbReference type="EMBL" id="KAI3547766.1"/>
    </source>
</evidence>
<dbReference type="InterPro" id="IPR021842">
    <property type="entry name" value="DUF3435"/>
</dbReference>
<dbReference type="AlphaFoldDB" id="A0A9P9XC42"/>
<comment type="caution">
    <text evidence="3">The sequence shown here is derived from an EMBL/GenBank/DDBJ whole genome shotgun (WGS) entry which is preliminary data.</text>
</comment>
<accession>A0A9P9XC42</accession>
<dbReference type="OrthoDB" id="2157530at2759"/>
<dbReference type="PANTHER" id="PTHR37535:SF2">
    <property type="entry name" value="FINGER DOMAIN PROTEIN, PUTATIVE (AFU_ORTHOLOGUE AFUA_6G09300)-RELATED"/>
    <property type="match status" value="1"/>
</dbReference>
<dbReference type="InterPro" id="IPR010730">
    <property type="entry name" value="HET"/>
</dbReference>
<dbReference type="Pfam" id="PF26639">
    <property type="entry name" value="Het-6_barrel"/>
    <property type="match status" value="1"/>
</dbReference>
<name>A0A9P9XC42_9PEZI</name>
<protein>
    <submittedName>
        <fullName evidence="3">FluG domain-containing protein</fullName>
    </submittedName>
</protein>